<evidence type="ECO:0000256" key="7">
    <source>
        <dbReference type="ARBA" id="ARBA00023195"/>
    </source>
</evidence>
<keyword evidence="5 11" id="KW-0238">DNA-binding</keyword>
<dbReference type="PANTHER" id="PTHR30629:SF2">
    <property type="entry name" value="PROPHAGE INTEGRASE INTS-RELATED"/>
    <property type="match status" value="1"/>
</dbReference>
<evidence type="ECO:0000256" key="9">
    <source>
        <dbReference type="ARBA" id="ARBA00049605"/>
    </source>
</evidence>
<evidence type="ECO:0000256" key="2">
    <source>
        <dbReference type="ARBA" id="ARBA00016082"/>
    </source>
</evidence>
<proteinExistence type="inferred from homology"/>
<reference evidence="11 12" key="1">
    <citation type="submission" date="2020-11" db="EMBL/GenBank/DDBJ databases">
        <title>Complete Genome Sequence of Achromobacter phage vB_AchrS_AchV4.</title>
        <authorList>
            <person name="Kaliniene L."/>
            <person name="Noreika A."/>
            <person name="Meskys R."/>
        </authorList>
    </citation>
    <scope>NUCLEOTIDE SEQUENCE [LARGE SCALE GENOMIC DNA]</scope>
</reference>
<dbReference type="Gene3D" id="1.10.150.130">
    <property type="match status" value="1"/>
</dbReference>
<keyword evidence="12" id="KW-1185">Reference proteome</keyword>
<dbReference type="InterPro" id="IPR053876">
    <property type="entry name" value="Phage_int_M"/>
</dbReference>
<dbReference type="GO" id="GO:0046718">
    <property type="term" value="P:symbiont entry into host cell"/>
    <property type="evidence" value="ECO:0007669"/>
    <property type="project" value="UniProtKB-KW"/>
</dbReference>
<evidence type="ECO:0000259" key="10">
    <source>
        <dbReference type="PROSITE" id="PS51898"/>
    </source>
</evidence>
<evidence type="ECO:0000313" key="12">
    <source>
        <dbReference type="Proteomes" id="UP000595170"/>
    </source>
</evidence>
<dbReference type="GO" id="GO:0075713">
    <property type="term" value="P:establishment of integrated proviral latency"/>
    <property type="evidence" value="ECO:0007669"/>
    <property type="project" value="UniProtKB-KW"/>
</dbReference>
<dbReference type="SUPFAM" id="SSF56349">
    <property type="entry name" value="DNA breaking-rejoining enzymes"/>
    <property type="match status" value="1"/>
</dbReference>
<evidence type="ECO:0000256" key="1">
    <source>
        <dbReference type="ARBA" id="ARBA00008857"/>
    </source>
</evidence>
<dbReference type="Pfam" id="PF00589">
    <property type="entry name" value="Phage_integrase"/>
    <property type="match status" value="1"/>
</dbReference>
<keyword evidence="4" id="KW-0229">DNA integration</keyword>
<evidence type="ECO:0000256" key="3">
    <source>
        <dbReference type="ARBA" id="ARBA00022679"/>
    </source>
</evidence>
<organism evidence="11 12">
    <name type="scientific">Achromobacter phage vB_AchrS_AchV4</name>
    <dbReference type="NCBI Taxonomy" id="2796514"/>
    <lineage>
        <taxon>Viruses</taxon>
        <taxon>Duplodnaviria</taxon>
        <taxon>Heunggongvirae</taxon>
        <taxon>Uroviricota</taxon>
        <taxon>Caudoviricetes</taxon>
        <taxon>Casjensviridae</taxon>
        <taxon>Gediminasvirus</taxon>
        <taxon>Gediminasvirus AchV4</taxon>
    </lineage>
</organism>
<protein>
    <recommendedName>
        <fullName evidence="2">Integrase</fullName>
    </recommendedName>
</protein>
<evidence type="ECO:0000256" key="8">
    <source>
        <dbReference type="ARBA" id="ARBA00023296"/>
    </source>
</evidence>
<dbReference type="GO" id="GO:0016740">
    <property type="term" value="F:transferase activity"/>
    <property type="evidence" value="ECO:0007669"/>
    <property type="project" value="UniProtKB-KW"/>
</dbReference>
<dbReference type="InterPro" id="IPR010998">
    <property type="entry name" value="Integrase_recombinase_N"/>
</dbReference>
<feature type="domain" description="Tyr recombinase" evidence="10">
    <location>
        <begin position="202"/>
        <end position="387"/>
    </location>
</feature>
<accession>A0A7T3U731</accession>
<dbReference type="CDD" id="cd00801">
    <property type="entry name" value="INT_P4_C"/>
    <property type="match status" value="1"/>
</dbReference>
<keyword evidence="7" id="KW-1179">Viral genome integration</keyword>
<dbReference type="GO" id="GO:0003677">
    <property type="term" value="F:DNA binding"/>
    <property type="evidence" value="ECO:0007669"/>
    <property type="project" value="UniProtKB-KW"/>
</dbReference>
<dbReference type="InterPro" id="IPR013762">
    <property type="entry name" value="Integrase-like_cat_sf"/>
</dbReference>
<evidence type="ECO:0000256" key="5">
    <source>
        <dbReference type="ARBA" id="ARBA00023125"/>
    </source>
</evidence>
<dbReference type="Pfam" id="PF13356">
    <property type="entry name" value="Arm-DNA-bind_3"/>
    <property type="match status" value="1"/>
</dbReference>
<dbReference type="EMBL" id="MW269554">
    <property type="protein sequence ID" value="QPZ53248.1"/>
    <property type="molecule type" value="Genomic_DNA"/>
</dbReference>
<dbReference type="Proteomes" id="UP000595170">
    <property type="component" value="Segment"/>
</dbReference>
<dbReference type="InterPro" id="IPR025166">
    <property type="entry name" value="Integrase_DNA_bind_dom"/>
</dbReference>
<dbReference type="GO" id="GO:0015074">
    <property type="term" value="P:DNA integration"/>
    <property type="evidence" value="ECO:0007669"/>
    <property type="project" value="UniProtKB-KW"/>
</dbReference>
<dbReference type="PANTHER" id="PTHR30629">
    <property type="entry name" value="PROPHAGE INTEGRASE"/>
    <property type="match status" value="1"/>
</dbReference>
<dbReference type="InterPro" id="IPR002104">
    <property type="entry name" value="Integrase_catalytic"/>
</dbReference>
<dbReference type="Gene3D" id="3.30.160.390">
    <property type="entry name" value="Integrase, DNA-binding domain"/>
    <property type="match status" value="1"/>
</dbReference>
<dbReference type="InterPro" id="IPR050808">
    <property type="entry name" value="Phage_Integrase"/>
</dbReference>
<comment type="similarity">
    <text evidence="1">Belongs to the 'phage' integrase family.</text>
</comment>
<evidence type="ECO:0000256" key="4">
    <source>
        <dbReference type="ARBA" id="ARBA00022908"/>
    </source>
</evidence>
<keyword evidence="3" id="KW-0808">Transferase</keyword>
<sequence>MPLTDTALRNAKAREKPYKLSDGGGLYLLVATSGTRLWNLAYRFNGKQKKLSFGAYPTVALSDARARRDEAKKLLAAGTDPSAEKKAEKRRAVLAEACTFESVATEWFEHSKARWVESYSTRIWSRIEDDVLPVIGKMPITAVEAPELLDMVRAVEDRGAIEMAKRELQYCSQIFRYAVATGRARRDPCGDLRGALKPAGRKKSRAALKAVDLPDFLRALADYDGEPQTRIALQLVAMTFVRTQELRFAQWTEFEGLDGDEPMWRIPAERMKMRVEHLVPLAPQVVALLRELRPLAGQSKLLFPSPGKKGVMSENTMIYAMYRLGYKSRATVHGLRGTASTILNESGWNADWIERQLAHAEEDEVRGAYNSAEWLPGRTKMMKWWADYLDARAAGKNVRRLRAA</sequence>
<dbReference type="GO" id="GO:0006310">
    <property type="term" value="P:DNA recombination"/>
    <property type="evidence" value="ECO:0007669"/>
    <property type="project" value="UniProtKB-KW"/>
</dbReference>
<evidence type="ECO:0000313" key="11">
    <source>
        <dbReference type="EMBL" id="QPZ53248.1"/>
    </source>
</evidence>
<dbReference type="InterPro" id="IPR038488">
    <property type="entry name" value="Integrase_DNA-bd_sf"/>
</dbReference>
<gene>
    <name evidence="11" type="ORF">AchV4_0081</name>
</gene>
<keyword evidence="8" id="KW-1160">Virus entry into host cell</keyword>
<keyword evidence="6" id="KW-0233">DNA recombination</keyword>
<dbReference type="Pfam" id="PF22022">
    <property type="entry name" value="Phage_int_M"/>
    <property type="match status" value="1"/>
</dbReference>
<dbReference type="Gene3D" id="1.10.443.10">
    <property type="entry name" value="Intergrase catalytic core"/>
    <property type="match status" value="1"/>
</dbReference>
<dbReference type="InterPro" id="IPR011010">
    <property type="entry name" value="DNA_brk_join_enz"/>
</dbReference>
<dbReference type="PROSITE" id="PS51898">
    <property type="entry name" value="TYR_RECOMBINASE"/>
    <property type="match status" value="1"/>
</dbReference>
<evidence type="ECO:0000256" key="6">
    <source>
        <dbReference type="ARBA" id="ARBA00023172"/>
    </source>
</evidence>
<name>A0A7T3U731_9CAUD</name>
<dbReference type="GO" id="GO:0044826">
    <property type="term" value="P:viral genome integration into host DNA"/>
    <property type="evidence" value="ECO:0007669"/>
    <property type="project" value="UniProtKB-KW"/>
</dbReference>
<comment type="function">
    <text evidence="9">Integrase is necessary for integration of the phage into the host genome by site-specific recombination. In conjunction with excisionase, integrase is also necessary for excision of the prophage from the host genome.</text>
</comment>